<evidence type="ECO:0000256" key="1">
    <source>
        <dbReference type="ARBA" id="ARBA00006739"/>
    </source>
</evidence>
<proteinExistence type="inferred from homology"/>
<dbReference type="AlphaFoldDB" id="A0A1F4VL52"/>
<dbReference type="Gene3D" id="3.90.550.10">
    <property type="entry name" value="Spore Coat Polysaccharide Biosynthesis Protein SpsA, Chain A"/>
    <property type="match status" value="1"/>
</dbReference>
<evidence type="ECO:0000313" key="6">
    <source>
        <dbReference type="Proteomes" id="UP000177763"/>
    </source>
</evidence>
<evidence type="ECO:0000256" key="2">
    <source>
        <dbReference type="ARBA" id="ARBA00022676"/>
    </source>
</evidence>
<dbReference type="InterPro" id="IPR029044">
    <property type="entry name" value="Nucleotide-diphossugar_trans"/>
</dbReference>
<feature type="domain" description="Glycosyltransferase 2-like" evidence="4">
    <location>
        <begin position="23"/>
        <end position="184"/>
    </location>
</feature>
<protein>
    <recommendedName>
        <fullName evidence="4">Glycosyltransferase 2-like domain-containing protein</fullName>
    </recommendedName>
</protein>
<evidence type="ECO:0000256" key="3">
    <source>
        <dbReference type="ARBA" id="ARBA00022679"/>
    </source>
</evidence>
<dbReference type="PANTHER" id="PTHR43685:SF5">
    <property type="entry name" value="GLYCOSYLTRANSFERASE EPSE-RELATED"/>
    <property type="match status" value="1"/>
</dbReference>
<name>A0A1F4VL52_UNCKA</name>
<dbReference type="SUPFAM" id="SSF53448">
    <property type="entry name" value="Nucleotide-diphospho-sugar transferases"/>
    <property type="match status" value="1"/>
</dbReference>
<evidence type="ECO:0000259" key="4">
    <source>
        <dbReference type="Pfam" id="PF00535"/>
    </source>
</evidence>
<reference evidence="5 6" key="1">
    <citation type="journal article" date="2016" name="Nat. Commun.">
        <title>Thousands of microbial genomes shed light on interconnected biogeochemical processes in an aquifer system.</title>
        <authorList>
            <person name="Anantharaman K."/>
            <person name="Brown C.T."/>
            <person name="Hug L.A."/>
            <person name="Sharon I."/>
            <person name="Castelle C.J."/>
            <person name="Probst A.J."/>
            <person name="Thomas B.C."/>
            <person name="Singh A."/>
            <person name="Wilkins M.J."/>
            <person name="Karaoz U."/>
            <person name="Brodie E.L."/>
            <person name="Williams K.H."/>
            <person name="Hubbard S.S."/>
            <person name="Banfield J.F."/>
        </authorList>
    </citation>
    <scope>NUCLEOTIDE SEQUENCE [LARGE SCALE GENOMIC DNA]</scope>
</reference>
<comment type="caution">
    <text evidence="5">The sequence shown here is derived from an EMBL/GenBank/DDBJ whole genome shotgun (WGS) entry which is preliminary data.</text>
</comment>
<comment type="similarity">
    <text evidence="1">Belongs to the glycosyltransferase 2 family.</text>
</comment>
<dbReference type="InterPro" id="IPR001173">
    <property type="entry name" value="Glyco_trans_2-like"/>
</dbReference>
<dbReference type="EMBL" id="MEVN01000002">
    <property type="protein sequence ID" value="OGC57889.1"/>
    <property type="molecule type" value="Genomic_DNA"/>
</dbReference>
<dbReference type="Pfam" id="PF00535">
    <property type="entry name" value="Glycos_transf_2"/>
    <property type="match status" value="1"/>
</dbReference>
<dbReference type="PANTHER" id="PTHR43685">
    <property type="entry name" value="GLYCOSYLTRANSFERASE"/>
    <property type="match status" value="1"/>
</dbReference>
<keyword evidence="2" id="KW-0328">Glycosyltransferase</keyword>
<dbReference type="GO" id="GO:0016757">
    <property type="term" value="F:glycosyltransferase activity"/>
    <property type="evidence" value="ECO:0007669"/>
    <property type="project" value="UniProtKB-KW"/>
</dbReference>
<keyword evidence="3" id="KW-0808">Transferase</keyword>
<dbReference type="Proteomes" id="UP000177763">
    <property type="component" value="Unassembled WGS sequence"/>
</dbReference>
<sequence>MSVYNGMPLGPQSASWRTRTASSAYLRQAVESIIKQTYRNFEFIIVDDDSTDETWDYLKSLKDPRVKLIKNKKNLGLAASLNIALRQVFDREAQTESAQGDYIARMDADDISVPDRLKTQIDYLIKNPQIDICGTWVKLIDENNQIIGTVHKPTNDEKIKKMNIWITGLIHPTWLARREVFEKLNGYDTHYDMAEDYEFLIRAKNFKMANINEELLMWRNPQNRRSQKGIERMYRQSLAIRWKYFLNGDFGIFYLPFLIRSLITTYLFPTKLKIFLNKKFGLI</sequence>
<dbReference type="STRING" id="1802630.A3H26_01565"/>
<accession>A0A1F4VL52</accession>
<organism evidence="5 6">
    <name type="scientific">candidate division WWE3 bacterium RIFCSPLOWO2_12_FULL_36_10</name>
    <dbReference type="NCBI Taxonomy" id="1802630"/>
    <lineage>
        <taxon>Bacteria</taxon>
        <taxon>Katanobacteria</taxon>
    </lineage>
</organism>
<gene>
    <name evidence="5" type="ORF">A3H26_01565</name>
</gene>
<dbReference type="InterPro" id="IPR050834">
    <property type="entry name" value="Glycosyltransf_2"/>
</dbReference>
<evidence type="ECO:0000313" key="5">
    <source>
        <dbReference type="EMBL" id="OGC57889.1"/>
    </source>
</evidence>